<evidence type="ECO:0000313" key="3">
    <source>
        <dbReference type="Proteomes" id="UP000078200"/>
    </source>
</evidence>
<evidence type="ECO:0000256" key="1">
    <source>
        <dbReference type="SAM" id="MobiDB-lite"/>
    </source>
</evidence>
<keyword evidence="3" id="KW-1185">Reference proteome</keyword>
<dbReference type="AlphaFoldDB" id="A0A1A9VBB1"/>
<dbReference type="EnsemblMetazoa" id="GAUT031745-RA">
    <property type="protein sequence ID" value="GAUT031745-PA"/>
    <property type="gene ID" value="GAUT031745"/>
</dbReference>
<name>A0A1A9VBB1_GLOAU</name>
<proteinExistence type="predicted"/>
<feature type="region of interest" description="Disordered" evidence="1">
    <location>
        <begin position="1"/>
        <end position="28"/>
    </location>
</feature>
<sequence length="81" mass="10032">MSNNSNDTNQQQQQQQQQQQYEQQQYEQQQQQLYKKDTNIIKETCGYRTYSCLRRRPEMNFMMNFCIDLHNFFKEILPNLL</sequence>
<protein>
    <submittedName>
        <fullName evidence="2">Uncharacterized protein</fullName>
    </submittedName>
</protein>
<dbReference type="VEuPathDB" id="VectorBase:GAUT031745"/>
<feature type="compositionally biased region" description="Low complexity" evidence="1">
    <location>
        <begin position="10"/>
        <end position="28"/>
    </location>
</feature>
<accession>A0A1A9VBB1</accession>
<evidence type="ECO:0000313" key="2">
    <source>
        <dbReference type="EnsemblMetazoa" id="GAUT031745-PA"/>
    </source>
</evidence>
<dbReference type="Proteomes" id="UP000078200">
    <property type="component" value="Unassembled WGS sequence"/>
</dbReference>
<reference evidence="2" key="1">
    <citation type="submission" date="2020-05" db="UniProtKB">
        <authorList>
            <consortium name="EnsemblMetazoa"/>
        </authorList>
    </citation>
    <scope>IDENTIFICATION</scope>
    <source>
        <strain evidence="2">TTRI</strain>
    </source>
</reference>
<organism evidence="2 3">
    <name type="scientific">Glossina austeni</name>
    <name type="common">Savannah tsetse fly</name>
    <dbReference type="NCBI Taxonomy" id="7395"/>
    <lineage>
        <taxon>Eukaryota</taxon>
        <taxon>Metazoa</taxon>
        <taxon>Ecdysozoa</taxon>
        <taxon>Arthropoda</taxon>
        <taxon>Hexapoda</taxon>
        <taxon>Insecta</taxon>
        <taxon>Pterygota</taxon>
        <taxon>Neoptera</taxon>
        <taxon>Endopterygota</taxon>
        <taxon>Diptera</taxon>
        <taxon>Brachycera</taxon>
        <taxon>Muscomorpha</taxon>
        <taxon>Hippoboscoidea</taxon>
        <taxon>Glossinidae</taxon>
        <taxon>Glossina</taxon>
    </lineage>
</organism>